<dbReference type="InterPro" id="IPR011604">
    <property type="entry name" value="PDDEXK-like_dom_sf"/>
</dbReference>
<feature type="compositionally biased region" description="Polar residues" evidence="1">
    <location>
        <begin position="136"/>
        <end position="145"/>
    </location>
</feature>
<dbReference type="GO" id="GO:0006281">
    <property type="term" value="P:DNA repair"/>
    <property type="evidence" value="ECO:0007669"/>
    <property type="project" value="UniProtKB-ARBA"/>
</dbReference>
<accession>A0AAN8KWQ7</accession>
<evidence type="ECO:0000313" key="3">
    <source>
        <dbReference type="EMBL" id="KAK6296684.1"/>
    </source>
</evidence>
<evidence type="ECO:0000313" key="4">
    <source>
        <dbReference type="Proteomes" id="UP001356427"/>
    </source>
</evidence>
<feature type="region of interest" description="Disordered" evidence="1">
    <location>
        <begin position="203"/>
        <end position="231"/>
    </location>
</feature>
<feature type="domain" description="YqaJ viral recombinase" evidence="2">
    <location>
        <begin position="337"/>
        <end position="508"/>
    </location>
</feature>
<feature type="compositionally biased region" description="Polar residues" evidence="1">
    <location>
        <begin position="78"/>
        <end position="90"/>
    </location>
</feature>
<feature type="region of interest" description="Disordered" evidence="1">
    <location>
        <begin position="1"/>
        <end position="110"/>
    </location>
</feature>
<feature type="compositionally biased region" description="Polar residues" evidence="1">
    <location>
        <begin position="211"/>
        <end position="220"/>
    </location>
</feature>
<evidence type="ECO:0000256" key="1">
    <source>
        <dbReference type="SAM" id="MobiDB-lite"/>
    </source>
</evidence>
<name>A0AAN8KWQ7_9TELE</name>
<dbReference type="PANTHER" id="PTHR46609">
    <property type="entry name" value="EXONUCLEASE, PHAGE-TYPE/RECB, C-TERMINAL DOMAIN-CONTAINING PROTEIN"/>
    <property type="match status" value="1"/>
</dbReference>
<proteinExistence type="predicted"/>
<reference evidence="3 4" key="1">
    <citation type="submission" date="2021-04" db="EMBL/GenBank/DDBJ databases">
        <authorList>
            <person name="De Guttry C."/>
            <person name="Zahm M."/>
            <person name="Klopp C."/>
            <person name="Cabau C."/>
            <person name="Louis A."/>
            <person name="Berthelot C."/>
            <person name="Parey E."/>
            <person name="Roest Crollius H."/>
            <person name="Montfort J."/>
            <person name="Robinson-Rechavi M."/>
            <person name="Bucao C."/>
            <person name="Bouchez O."/>
            <person name="Gislard M."/>
            <person name="Lluch J."/>
            <person name="Milhes M."/>
            <person name="Lampietro C."/>
            <person name="Lopez Roques C."/>
            <person name="Donnadieu C."/>
            <person name="Braasch I."/>
            <person name="Desvignes T."/>
            <person name="Postlethwait J."/>
            <person name="Bobe J."/>
            <person name="Wedekind C."/>
            <person name="Guiguen Y."/>
        </authorList>
    </citation>
    <scope>NUCLEOTIDE SEQUENCE [LARGE SCALE GENOMIC DNA]</scope>
    <source>
        <strain evidence="3">Cs_M1</strain>
        <tissue evidence="3">Blood</tissue>
    </source>
</reference>
<dbReference type="InterPro" id="IPR019080">
    <property type="entry name" value="YqaJ_viral_recombinase"/>
</dbReference>
<feature type="region of interest" description="Disordered" evidence="1">
    <location>
        <begin position="128"/>
        <end position="155"/>
    </location>
</feature>
<feature type="compositionally biased region" description="Polar residues" evidence="1">
    <location>
        <begin position="61"/>
        <end position="70"/>
    </location>
</feature>
<feature type="compositionally biased region" description="Basic and acidic residues" evidence="1">
    <location>
        <begin position="45"/>
        <end position="58"/>
    </location>
</feature>
<dbReference type="InterPro" id="IPR011335">
    <property type="entry name" value="Restrct_endonuc-II-like"/>
</dbReference>
<dbReference type="Gene3D" id="3.90.320.10">
    <property type="match status" value="1"/>
</dbReference>
<dbReference type="EMBL" id="JAGTTL010000032">
    <property type="protein sequence ID" value="KAK6296684.1"/>
    <property type="molecule type" value="Genomic_DNA"/>
</dbReference>
<keyword evidence="4" id="KW-1185">Reference proteome</keyword>
<comment type="caution">
    <text evidence="3">The sequence shown here is derived from an EMBL/GenBank/DDBJ whole genome shotgun (WGS) entry which is preliminary data.</text>
</comment>
<dbReference type="SUPFAM" id="SSF52980">
    <property type="entry name" value="Restriction endonuclease-like"/>
    <property type="match status" value="1"/>
</dbReference>
<organism evidence="3 4">
    <name type="scientific">Coregonus suidteri</name>
    <dbReference type="NCBI Taxonomy" id="861788"/>
    <lineage>
        <taxon>Eukaryota</taxon>
        <taxon>Metazoa</taxon>
        <taxon>Chordata</taxon>
        <taxon>Craniata</taxon>
        <taxon>Vertebrata</taxon>
        <taxon>Euteleostomi</taxon>
        <taxon>Actinopterygii</taxon>
        <taxon>Neopterygii</taxon>
        <taxon>Teleostei</taxon>
        <taxon>Protacanthopterygii</taxon>
        <taxon>Salmoniformes</taxon>
        <taxon>Salmonidae</taxon>
        <taxon>Coregoninae</taxon>
        <taxon>Coregonus</taxon>
    </lineage>
</organism>
<dbReference type="CDD" id="cd22343">
    <property type="entry name" value="PDDEXK_lambda_exonuclease-like"/>
    <property type="match status" value="1"/>
</dbReference>
<sequence>MHFNQGSTLNPSNGSGDSGTSRTTASQARGADTRYAKKNVPTVRYHPDIAEQRAEAHQHSHSPVKSSQVRGTPVVSPPRTNQVQIKSNKISRAMASQARGAGEKTTDTCYAKKNIPTVRYHPDIAEKRPEAHQHSHSPVKSSQVRGTPVVSPPRTNQVKIKSNKISRAMASQARGAGEKTTDTCYAKKNIPTVRYHPDIAEKRPEAHQHSHSPVKSSQVRGTPVVSPPRTNQVQIKSNKISRAMASQARGAGEKTTDTCYAKKNIPTVRYHPDIAEKRPEAHQHSHSPVKSCQVRGKPVVSPPRPKALPLGLGQKVEDGVVEAVELQTRGQRENPSWFSWRQNRITASVAHRLAHSRFVTGQSTTPPASYLAAITGHGTNVKTRAMTWGIMQEAEAVRRYQILKSKALGWAVRVQECGLFIDPQRPWLAGSPDGIVEDQRTGQRLLCLEVKCPYKHRQNTVAQACREDPAFCVTIQDQGEEGGQVRYHLKPDHSYYTQIQCQLAVTGLTQADLVVFTLKETAIVPVTFDPAFWDDTLAKLEMFYTDAVLPYIRDNGLDVPAMRPEE</sequence>
<dbReference type="AlphaFoldDB" id="A0AAN8KWQ7"/>
<dbReference type="PANTHER" id="PTHR46609:SF8">
    <property type="entry name" value="YQAJ VIRAL RECOMBINASE DOMAIN-CONTAINING PROTEIN"/>
    <property type="match status" value="1"/>
</dbReference>
<evidence type="ECO:0000259" key="2">
    <source>
        <dbReference type="Pfam" id="PF09588"/>
    </source>
</evidence>
<feature type="compositionally biased region" description="Polar residues" evidence="1">
    <location>
        <begin position="1"/>
        <end position="27"/>
    </location>
</feature>
<feature type="region of interest" description="Disordered" evidence="1">
    <location>
        <begin position="280"/>
        <end position="311"/>
    </location>
</feature>
<protein>
    <recommendedName>
        <fullName evidence="2">YqaJ viral recombinase domain-containing protein</fullName>
    </recommendedName>
</protein>
<dbReference type="Proteomes" id="UP001356427">
    <property type="component" value="Unassembled WGS sequence"/>
</dbReference>
<dbReference type="InterPro" id="IPR051703">
    <property type="entry name" value="NF-kappa-B_Signaling_Reg"/>
</dbReference>
<dbReference type="Pfam" id="PF09588">
    <property type="entry name" value="YqaJ"/>
    <property type="match status" value="1"/>
</dbReference>
<gene>
    <name evidence="3" type="ORF">J4Q44_G00328260</name>
</gene>